<dbReference type="Pfam" id="PF09382">
    <property type="entry name" value="RQC"/>
    <property type="match status" value="1"/>
</dbReference>
<dbReference type="GO" id="GO:0003677">
    <property type="term" value="F:DNA binding"/>
    <property type="evidence" value="ECO:0007669"/>
    <property type="project" value="UniProtKB-KW"/>
</dbReference>
<evidence type="ECO:0000256" key="4">
    <source>
        <dbReference type="ARBA" id="ARBA00022723"/>
    </source>
</evidence>
<dbReference type="InterPro" id="IPR036390">
    <property type="entry name" value="WH_DNA-bd_sf"/>
</dbReference>
<evidence type="ECO:0000259" key="17">
    <source>
        <dbReference type="PROSITE" id="PS51194"/>
    </source>
</evidence>
<dbReference type="Pfam" id="PF16124">
    <property type="entry name" value="RecQ_Zn_bind"/>
    <property type="match status" value="1"/>
</dbReference>
<dbReference type="GO" id="GO:0005524">
    <property type="term" value="F:ATP binding"/>
    <property type="evidence" value="ECO:0007669"/>
    <property type="project" value="UniProtKB-KW"/>
</dbReference>
<accession>A0A2T4MX45</accession>
<dbReference type="InterPro" id="IPR011545">
    <property type="entry name" value="DEAD/DEAH_box_helicase_dom"/>
</dbReference>
<dbReference type="InterPro" id="IPR010997">
    <property type="entry name" value="HRDC-like_sf"/>
</dbReference>
<evidence type="ECO:0000256" key="11">
    <source>
        <dbReference type="ARBA" id="ARBA00034617"/>
    </source>
</evidence>
<dbReference type="GO" id="GO:0043590">
    <property type="term" value="C:bacterial nucleoid"/>
    <property type="evidence" value="ECO:0007669"/>
    <property type="project" value="TreeGrafter"/>
</dbReference>
<comment type="cofactor">
    <cofactor evidence="2">
        <name>Zn(2+)</name>
        <dbReference type="ChEBI" id="CHEBI:29105"/>
    </cofactor>
</comment>
<dbReference type="SUPFAM" id="SSF47819">
    <property type="entry name" value="HRDC-like"/>
    <property type="match status" value="1"/>
</dbReference>
<protein>
    <recommendedName>
        <fullName evidence="13">ATP-dependent DNA helicase RecQ</fullName>
        <ecNumber evidence="12">5.6.2.4</ecNumber>
    </recommendedName>
    <alternativeName>
        <fullName evidence="14">DNA 3'-5' helicase RecQ</fullName>
    </alternativeName>
</protein>
<dbReference type="GO" id="GO:0046872">
    <property type="term" value="F:metal ion binding"/>
    <property type="evidence" value="ECO:0007669"/>
    <property type="project" value="UniProtKB-KW"/>
</dbReference>
<keyword evidence="4" id="KW-0479">Metal-binding</keyword>
<comment type="catalytic activity">
    <reaction evidence="11">
        <text>Couples ATP hydrolysis with the unwinding of duplex DNA by translocating in the 3'-5' direction.</text>
        <dbReference type="EC" id="5.6.2.4"/>
    </reaction>
</comment>
<evidence type="ECO:0000259" key="15">
    <source>
        <dbReference type="PROSITE" id="PS50967"/>
    </source>
</evidence>
<dbReference type="InterPro" id="IPR004589">
    <property type="entry name" value="DNA_helicase_ATP-dep_RecQ"/>
</dbReference>
<dbReference type="Gene3D" id="3.40.50.300">
    <property type="entry name" value="P-loop containing nucleotide triphosphate hydrolases"/>
    <property type="match status" value="2"/>
</dbReference>
<dbReference type="GO" id="GO:0006281">
    <property type="term" value="P:DNA repair"/>
    <property type="evidence" value="ECO:0007669"/>
    <property type="project" value="InterPro"/>
</dbReference>
<feature type="domain" description="Helicase C-terminal" evidence="17">
    <location>
        <begin position="329"/>
        <end position="490"/>
    </location>
</feature>
<name>A0A2T4MX45_AERVE</name>
<evidence type="ECO:0000313" key="18">
    <source>
        <dbReference type="EMBL" id="PTH79177.1"/>
    </source>
</evidence>
<dbReference type="EC" id="5.6.2.4" evidence="12"/>
<evidence type="ECO:0000256" key="9">
    <source>
        <dbReference type="ARBA" id="ARBA00023125"/>
    </source>
</evidence>
<keyword evidence="9" id="KW-0238">DNA-binding</keyword>
<dbReference type="InterPro" id="IPR002121">
    <property type="entry name" value="HRDC_dom"/>
</dbReference>
<evidence type="ECO:0000259" key="16">
    <source>
        <dbReference type="PROSITE" id="PS51192"/>
    </source>
</evidence>
<proteinExistence type="inferred from homology"/>
<dbReference type="PROSITE" id="PS51194">
    <property type="entry name" value="HELICASE_CTER"/>
    <property type="match status" value="1"/>
</dbReference>
<dbReference type="SMART" id="SM00490">
    <property type="entry name" value="HELICc"/>
    <property type="match status" value="1"/>
</dbReference>
<dbReference type="PANTHER" id="PTHR13710">
    <property type="entry name" value="DNA HELICASE RECQ FAMILY MEMBER"/>
    <property type="match status" value="1"/>
</dbReference>
<sequence length="815" mass="91582">MVSCSILAARDPIIGAASSEASMVDTVSPHASAMLATLIFQGINCIEDTRFWRSFWKRTLWSRRTTSLVFDILYTIIIIKIGFDKLCIGWYNYMSNNSTPFLSLEIIMNKISSPIEVLNRVFGYDQFRPSQEDVINAVVDGRDGLVVLTTGGGKSLCYQVPALCLEGTTVVVSPLISLMKDQVDALQRKGVSAAQLNSSMSDIEIADVENQLKEGELKLLYVSPEKLAIPEFVDLLKTVKIPLFAIDEAHCISTWGRDFRLSYTRISRALNELEEAKGERIPRFGYTATATPEIREDIQNQLQLKDPFVQVGDFDRPNIEFSVKESINKFSDIIDILNERPGEPTIIYTATVKAGEELTKALNRLGANAGLYHGRLTAEEKKQAQDDFLNNKTNIMIATNAFGMGVDKSNIRNVIHYQMPQNLENYFQEAGRAGRDGLQSRAILLYSDRDRGLQDFFIRSTFPDIEAIEFVLEHIKSSGELTTFNINSEVVANKSNGVLKDSQFESVLRILDDQGLISYKGIEGSRSDFSVSVLDLNKELCLEPLAERKKKVIDNLNSMDRYCKTNLCRRRYIIRYFGTRLEHKNCNTCDVCMSINKEKERLNSLVEKSDIKKILKTVTDTQEKYDSKRIVDILLGVNSTAMQRRGLTALDGFGVLKNSSKTEAEAILKKLEDEKYIMLSKREPGVIKLTEKAKRELEQNAVTIKSGVIKGYSNPKDSETSAKKESQKPDFIDIELFEKLTKARRFFASGKGVLPVTVFSDDTLKIMSSNPPKTINDLEKAGITPGGVRDFGERLLKLVDNHLEKKQSADKEPAI</sequence>
<dbReference type="SUPFAM" id="SSF46785">
    <property type="entry name" value="Winged helix' DNA-binding domain"/>
    <property type="match status" value="1"/>
</dbReference>
<dbReference type="GO" id="GO:0043138">
    <property type="term" value="F:3'-5' DNA helicase activity"/>
    <property type="evidence" value="ECO:0007669"/>
    <property type="project" value="UniProtKB-EC"/>
</dbReference>
<comment type="cofactor">
    <cofactor evidence="1">
        <name>Mg(2+)</name>
        <dbReference type="ChEBI" id="CHEBI:18420"/>
    </cofactor>
</comment>
<keyword evidence="5" id="KW-0547">Nucleotide-binding</keyword>
<evidence type="ECO:0000256" key="3">
    <source>
        <dbReference type="ARBA" id="ARBA00005446"/>
    </source>
</evidence>
<evidence type="ECO:0000313" key="19">
    <source>
        <dbReference type="Proteomes" id="UP000241986"/>
    </source>
</evidence>
<dbReference type="Pfam" id="PF00271">
    <property type="entry name" value="Helicase_C"/>
    <property type="match status" value="1"/>
</dbReference>
<dbReference type="GO" id="GO:0009378">
    <property type="term" value="F:four-way junction helicase activity"/>
    <property type="evidence" value="ECO:0007669"/>
    <property type="project" value="TreeGrafter"/>
</dbReference>
<dbReference type="SMART" id="SM00487">
    <property type="entry name" value="DEXDc"/>
    <property type="match status" value="1"/>
</dbReference>
<evidence type="ECO:0000256" key="10">
    <source>
        <dbReference type="ARBA" id="ARBA00023235"/>
    </source>
</evidence>
<dbReference type="GO" id="GO:0006310">
    <property type="term" value="P:DNA recombination"/>
    <property type="evidence" value="ECO:0007669"/>
    <property type="project" value="InterPro"/>
</dbReference>
<dbReference type="GO" id="GO:0006260">
    <property type="term" value="P:DNA replication"/>
    <property type="evidence" value="ECO:0007669"/>
    <property type="project" value="InterPro"/>
</dbReference>
<dbReference type="Pfam" id="PF00270">
    <property type="entry name" value="DEAD"/>
    <property type="match status" value="1"/>
</dbReference>
<dbReference type="PROSITE" id="PS51192">
    <property type="entry name" value="HELICASE_ATP_BIND_1"/>
    <property type="match status" value="1"/>
</dbReference>
<dbReference type="PANTHER" id="PTHR13710:SF105">
    <property type="entry name" value="ATP-DEPENDENT DNA HELICASE Q1"/>
    <property type="match status" value="1"/>
</dbReference>
<dbReference type="PROSITE" id="PS50967">
    <property type="entry name" value="HRDC"/>
    <property type="match status" value="1"/>
</dbReference>
<evidence type="ECO:0000256" key="7">
    <source>
        <dbReference type="ARBA" id="ARBA00022806"/>
    </source>
</evidence>
<keyword evidence="7" id="KW-0347">Helicase</keyword>
<comment type="caution">
    <text evidence="18">The sequence shown here is derived from an EMBL/GenBank/DDBJ whole genome shotgun (WGS) entry which is preliminary data.</text>
</comment>
<dbReference type="NCBIfam" id="TIGR00614">
    <property type="entry name" value="recQ_fam"/>
    <property type="match status" value="1"/>
</dbReference>
<reference evidence="18 19" key="1">
    <citation type="submission" date="2018-03" db="EMBL/GenBank/DDBJ databases">
        <title>Aeromonas veronii whole genome sequencing and analysis.</title>
        <authorList>
            <person name="Xie H."/>
            <person name="Liu T."/>
            <person name="Wang K."/>
        </authorList>
    </citation>
    <scope>NUCLEOTIDE SEQUENCE [LARGE SCALE GENOMIC DNA]</scope>
    <source>
        <strain evidence="18 19">XH.VA.1</strain>
    </source>
</reference>
<dbReference type="CDD" id="cd17920">
    <property type="entry name" value="DEXHc_RecQ"/>
    <property type="match status" value="1"/>
</dbReference>
<dbReference type="SUPFAM" id="SSF52540">
    <property type="entry name" value="P-loop containing nucleoside triphosphate hydrolases"/>
    <property type="match status" value="1"/>
</dbReference>
<dbReference type="InterPro" id="IPR044876">
    <property type="entry name" value="HRDC_dom_sf"/>
</dbReference>
<dbReference type="AlphaFoldDB" id="A0A2T4MX45"/>
<evidence type="ECO:0000256" key="5">
    <source>
        <dbReference type="ARBA" id="ARBA00022741"/>
    </source>
</evidence>
<organism evidence="18 19">
    <name type="scientific">Aeromonas veronii</name>
    <dbReference type="NCBI Taxonomy" id="654"/>
    <lineage>
        <taxon>Bacteria</taxon>
        <taxon>Pseudomonadati</taxon>
        <taxon>Pseudomonadota</taxon>
        <taxon>Gammaproteobacteria</taxon>
        <taxon>Aeromonadales</taxon>
        <taxon>Aeromonadaceae</taxon>
        <taxon>Aeromonas</taxon>
    </lineage>
</organism>
<dbReference type="Gene3D" id="1.10.10.10">
    <property type="entry name" value="Winged helix-like DNA-binding domain superfamily/Winged helix DNA-binding domain"/>
    <property type="match status" value="1"/>
</dbReference>
<dbReference type="InterPro" id="IPR014001">
    <property type="entry name" value="Helicase_ATP-bd"/>
</dbReference>
<dbReference type="EMBL" id="PZKL01000045">
    <property type="protein sequence ID" value="PTH79177.1"/>
    <property type="molecule type" value="Genomic_DNA"/>
</dbReference>
<keyword evidence="8" id="KW-0067">ATP-binding</keyword>
<dbReference type="Pfam" id="PF00570">
    <property type="entry name" value="HRDC"/>
    <property type="match status" value="1"/>
</dbReference>
<dbReference type="FunFam" id="3.40.50.300:FF:001389">
    <property type="entry name" value="ATP-dependent DNA helicase RecQ"/>
    <property type="match status" value="1"/>
</dbReference>
<dbReference type="InterPro" id="IPR036388">
    <property type="entry name" value="WH-like_DNA-bd_sf"/>
</dbReference>
<feature type="domain" description="HRDC" evidence="15">
    <location>
        <begin position="730"/>
        <end position="809"/>
    </location>
</feature>
<keyword evidence="10" id="KW-0413">Isomerase</keyword>
<evidence type="ECO:0000256" key="6">
    <source>
        <dbReference type="ARBA" id="ARBA00022801"/>
    </source>
</evidence>
<dbReference type="GO" id="GO:0016787">
    <property type="term" value="F:hydrolase activity"/>
    <property type="evidence" value="ECO:0007669"/>
    <property type="project" value="UniProtKB-KW"/>
</dbReference>
<comment type="similarity">
    <text evidence="3">Belongs to the helicase family. RecQ subfamily.</text>
</comment>
<gene>
    <name evidence="18" type="ORF">DAA48_22360</name>
</gene>
<dbReference type="InterPro" id="IPR032284">
    <property type="entry name" value="RecQ_Zn-bd"/>
</dbReference>
<evidence type="ECO:0000256" key="14">
    <source>
        <dbReference type="ARBA" id="ARBA00044550"/>
    </source>
</evidence>
<dbReference type="InterPro" id="IPR001650">
    <property type="entry name" value="Helicase_C-like"/>
</dbReference>
<evidence type="ECO:0000256" key="1">
    <source>
        <dbReference type="ARBA" id="ARBA00001946"/>
    </source>
</evidence>
<dbReference type="Proteomes" id="UP000241986">
    <property type="component" value="Unassembled WGS sequence"/>
</dbReference>
<evidence type="ECO:0000256" key="2">
    <source>
        <dbReference type="ARBA" id="ARBA00001947"/>
    </source>
</evidence>
<feature type="domain" description="Helicase ATP-binding" evidence="16">
    <location>
        <begin position="135"/>
        <end position="308"/>
    </location>
</feature>
<evidence type="ECO:0000256" key="12">
    <source>
        <dbReference type="ARBA" id="ARBA00034808"/>
    </source>
</evidence>
<dbReference type="SMART" id="SM00956">
    <property type="entry name" value="RQC"/>
    <property type="match status" value="1"/>
</dbReference>
<evidence type="ECO:0000256" key="13">
    <source>
        <dbReference type="ARBA" id="ARBA00044535"/>
    </source>
</evidence>
<dbReference type="Gene3D" id="1.10.150.80">
    <property type="entry name" value="HRDC domain"/>
    <property type="match status" value="1"/>
</dbReference>
<dbReference type="InterPro" id="IPR018982">
    <property type="entry name" value="RQC_domain"/>
</dbReference>
<dbReference type="InterPro" id="IPR027417">
    <property type="entry name" value="P-loop_NTPase"/>
</dbReference>
<keyword evidence="6" id="KW-0378">Hydrolase</keyword>
<dbReference type="GO" id="GO:0005737">
    <property type="term" value="C:cytoplasm"/>
    <property type="evidence" value="ECO:0007669"/>
    <property type="project" value="TreeGrafter"/>
</dbReference>
<dbReference type="GO" id="GO:0030894">
    <property type="term" value="C:replisome"/>
    <property type="evidence" value="ECO:0007669"/>
    <property type="project" value="TreeGrafter"/>
</dbReference>
<evidence type="ECO:0000256" key="8">
    <source>
        <dbReference type="ARBA" id="ARBA00022840"/>
    </source>
</evidence>